<feature type="domain" description="Thioredoxin" evidence="2">
    <location>
        <begin position="8"/>
        <end position="117"/>
    </location>
</feature>
<name>Q7NFY6_GLOVI</name>
<dbReference type="PhylomeDB" id="Q7NFY6"/>
<gene>
    <name evidence="3" type="ordered locus">glr3388</name>
</gene>
<dbReference type="EnsemblBacteria" id="BAC91329">
    <property type="protein sequence ID" value="BAC91329"/>
    <property type="gene ID" value="BAC91329"/>
</dbReference>
<dbReference type="PANTHER" id="PTHR47353">
    <property type="entry name" value="THIOREDOXIN-LIKE PROTEIN HCF164, CHLOROPLASTIC"/>
    <property type="match status" value="1"/>
</dbReference>
<evidence type="ECO:0000313" key="3">
    <source>
        <dbReference type="EMBL" id="BAC91329.1"/>
    </source>
</evidence>
<dbReference type="eggNOG" id="COG0526">
    <property type="taxonomic scope" value="Bacteria"/>
</dbReference>
<dbReference type="EMBL" id="BA000045">
    <property type="protein sequence ID" value="BAC91329.1"/>
    <property type="molecule type" value="Genomic_DNA"/>
</dbReference>
<accession>Q7NFY6</accession>
<reference evidence="3 4" key="1">
    <citation type="journal article" date="2003" name="DNA Res.">
        <title>Complete genome structure of Gloeobacter violaceus PCC 7421, a cyanobacterium that lacks thylakoids.</title>
        <authorList>
            <person name="Nakamura Y."/>
            <person name="Kaneko T."/>
            <person name="Sato S."/>
            <person name="Mimuro M."/>
            <person name="Miyashita H."/>
            <person name="Tsuchiya T."/>
            <person name="Sasamoto S."/>
            <person name="Watanabe A."/>
            <person name="Kawashima K."/>
            <person name="Kishida Y."/>
            <person name="Kiyokawa C."/>
            <person name="Kohara M."/>
            <person name="Matsumoto M."/>
            <person name="Matsuno A."/>
            <person name="Nakazaki N."/>
            <person name="Shimpo S."/>
            <person name="Takeuchi C."/>
            <person name="Yamada M."/>
            <person name="Tabata S."/>
        </authorList>
    </citation>
    <scope>NUCLEOTIDE SEQUENCE [LARGE SCALE GENOMIC DNA]</scope>
    <source>
        <strain evidence="4">ATCC 29082 / PCC 7421</strain>
    </source>
</reference>
<dbReference type="OrthoDB" id="9799230at2"/>
<dbReference type="AlphaFoldDB" id="Q7NFY6"/>
<dbReference type="PROSITE" id="PS51352">
    <property type="entry name" value="THIOREDOXIN_2"/>
    <property type="match status" value="1"/>
</dbReference>
<feature type="chain" id="PRO_5004289121" evidence="1">
    <location>
        <begin position="25"/>
        <end position="117"/>
    </location>
</feature>
<reference evidence="3 4" key="2">
    <citation type="journal article" date="2003" name="DNA Res.">
        <title>Complete genome structure of Gloeobacter violaceus PCC 7421, a cyanobacterium that lacks thylakoids (supplement).</title>
        <authorList>
            <person name="Nakamura Y."/>
            <person name="Kaneko T."/>
            <person name="Sato S."/>
            <person name="Mimuro M."/>
            <person name="Miyashita H."/>
            <person name="Tsuchiya T."/>
            <person name="Sasamoto S."/>
            <person name="Watanabe A."/>
            <person name="Kawashima K."/>
            <person name="Kishida Y."/>
            <person name="Kiyokawa C."/>
            <person name="Kohara M."/>
            <person name="Matsumoto M."/>
            <person name="Matsuno A."/>
            <person name="Nakazaki N."/>
            <person name="Shimpo S."/>
            <person name="Takeuchi C."/>
            <person name="Yamada M."/>
            <person name="Tabata S."/>
        </authorList>
    </citation>
    <scope>NUCLEOTIDE SEQUENCE [LARGE SCALE GENOMIC DNA]</scope>
    <source>
        <strain evidence="4">ATCC 29082 / PCC 7421</strain>
    </source>
</reference>
<dbReference type="GO" id="GO:0005737">
    <property type="term" value="C:cytoplasm"/>
    <property type="evidence" value="ECO:0000318"/>
    <property type="project" value="GO_Central"/>
</dbReference>
<dbReference type="SMR" id="Q7NFY6"/>
<keyword evidence="4" id="KW-1185">Reference proteome</keyword>
<proteinExistence type="predicted"/>
<evidence type="ECO:0000313" key="4">
    <source>
        <dbReference type="Proteomes" id="UP000000557"/>
    </source>
</evidence>
<dbReference type="FunFam" id="3.40.30.10:FF:000423">
    <property type="entry name" value="Thiol:disulfide interchange protein"/>
    <property type="match status" value="1"/>
</dbReference>
<feature type="signal peptide" evidence="1">
    <location>
        <begin position="1"/>
        <end position="24"/>
    </location>
</feature>
<dbReference type="GO" id="GO:0015035">
    <property type="term" value="F:protein-disulfide reductase activity"/>
    <property type="evidence" value="ECO:0000318"/>
    <property type="project" value="GO_Central"/>
</dbReference>
<evidence type="ECO:0000256" key="1">
    <source>
        <dbReference type="SAM" id="SignalP"/>
    </source>
</evidence>
<dbReference type="InParanoid" id="Q7NFY6"/>
<dbReference type="InterPro" id="IPR044241">
    <property type="entry name" value="TxlA/HCF164"/>
</dbReference>
<organism evidence="3 4">
    <name type="scientific">Gloeobacter violaceus (strain ATCC 29082 / PCC 7421)</name>
    <dbReference type="NCBI Taxonomy" id="251221"/>
    <lineage>
        <taxon>Bacteria</taxon>
        <taxon>Bacillati</taxon>
        <taxon>Cyanobacteriota</taxon>
        <taxon>Cyanophyceae</taxon>
        <taxon>Gloeobacterales</taxon>
        <taxon>Gloeobacteraceae</taxon>
        <taxon>Gloeobacter</taxon>
    </lineage>
</organism>
<dbReference type="GO" id="GO:0045454">
    <property type="term" value="P:cell redox homeostasis"/>
    <property type="evidence" value="ECO:0000318"/>
    <property type="project" value="GO_Central"/>
</dbReference>
<dbReference type="Proteomes" id="UP000000557">
    <property type="component" value="Chromosome"/>
</dbReference>
<dbReference type="HOGENOM" id="CLU_090389_10_1_3"/>
<dbReference type="Gene3D" id="3.40.30.10">
    <property type="entry name" value="Glutaredoxin"/>
    <property type="match status" value="1"/>
</dbReference>
<dbReference type="PANTHER" id="PTHR47353:SF1">
    <property type="entry name" value="THIOREDOXIN-LIKE PROTEIN HCF164, CHLOROPLASTIC"/>
    <property type="match status" value="1"/>
</dbReference>
<evidence type="ECO:0000259" key="2">
    <source>
        <dbReference type="PROSITE" id="PS51352"/>
    </source>
</evidence>
<dbReference type="InterPro" id="IPR036249">
    <property type="entry name" value="Thioredoxin-like_sf"/>
</dbReference>
<dbReference type="Pfam" id="PF00085">
    <property type="entry name" value="Thioredoxin"/>
    <property type="match status" value="1"/>
</dbReference>
<protein>
    <submittedName>
        <fullName evidence="3">Glr3388 protein</fullName>
    </submittedName>
</protein>
<sequence length="117" mass="12918">MVTMKRRALAGALAAAVAGWPVTASTGKPQLLEFWASWCGVCRAMEPTMAALKERWGKQVDIRIVDVDEPENAALVRRYKIFGTATFVLLDGRGKEAYRGSGQIPQTVFESEFKKVL</sequence>
<dbReference type="SUPFAM" id="SSF52833">
    <property type="entry name" value="Thioredoxin-like"/>
    <property type="match status" value="1"/>
</dbReference>
<dbReference type="GO" id="GO:0005829">
    <property type="term" value="C:cytosol"/>
    <property type="evidence" value="ECO:0000318"/>
    <property type="project" value="GO_Central"/>
</dbReference>
<dbReference type="STRING" id="251221.gene:10760900"/>
<dbReference type="KEGG" id="gvi:glr3388"/>
<dbReference type="InterPro" id="IPR013766">
    <property type="entry name" value="Thioredoxin_domain"/>
</dbReference>
<keyword evidence="1" id="KW-0732">Signal</keyword>